<dbReference type="RefSeq" id="WP_062280669.1">
    <property type="nucleotide sequence ID" value="NZ_DF968181.1"/>
</dbReference>
<comment type="similarity">
    <text evidence="2 5">Belongs to the citrate synthase family.</text>
</comment>
<dbReference type="GO" id="GO:0006099">
    <property type="term" value="P:tricarboxylic acid cycle"/>
    <property type="evidence" value="ECO:0007669"/>
    <property type="project" value="UniProtKB-UniPathway"/>
</dbReference>
<gene>
    <name evidence="6" type="ORF">ATC1_13763</name>
</gene>
<dbReference type="PATRIC" id="fig|1678840.3.peg.2131"/>
<dbReference type="InterPro" id="IPR016142">
    <property type="entry name" value="Citrate_synth-like_lrg_a-sub"/>
</dbReference>
<dbReference type="Gene3D" id="1.10.580.10">
    <property type="entry name" value="Citrate Synthase, domain 1"/>
    <property type="match status" value="1"/>
</dbReference>
<evidence type="ECO:0000256" key="1">
    <source>
        <dbReference type="ARBA" id="ARBA00005163"/>
    </source>
</evidence>
<dbReference type="OrthoDB" id="9800864at2"/>
<organism evidence="6">
    <name type="scientific">Flexilinea flocculi</name>
    <dbReference type="NCBI Taxonomy" id="1678840"/>
    <lineage>
        <taxon>Bacteria</taxon>
        <taxon>Bacillati</taxon>
        <taxon>Chloroflexota</taxon>
        <taxon>Anaerolineae</taxon>
        <taxon>Anaerolineales</taxon>
        <taxon>Anaerolineaceae</taxon>
        <taxon>Flexilinea</taxon>
    </lineage>
</organism>
<comment type="pathway">
    <text evidence="1">Carbohydrate metabolism; tricarboxylic acid cycle.</text>
</comment>
<dbReference type="Pfam" id="PF00285">
    <property type="entry name" value="Citrate_synt"/>
    <property type="match status" value="1"/>
</dbReference>
<evidence type="ECO:0000256" key="4">
    <source>
        <dbReference type="ARBA" id="ARBA00022679"/>
    </source>
</evidence>
<evidence type="ECO:0000313" key="6">
    <source>
        <dbReference type="EMBL" id="GAP40783.1"/>
    </source>
</evidence>
<dbReference type="InterPro" id="IPR016143">
    <property type="entry name" value="Citrate_synth-like_sm_a-sub"/>
</dbReference>
<dbReference type="EMBL" id="DF968181">
    <property type="protein sequence ID" value="GAP40783.1"/>
    <property type="molecule type" value="Genomic_DNA"/>
</dbReference>
<dbReference type="NCBIfam" id="NF007128">
    <property type="entry name" value="PRK09569.1"/>
    <property type="match status" value="1"/>
</dbReference>
<dbReference type="SUPFAM" id="SSF48256">
    <property type="entry name" value="Citrate synthase"/>
    <property type="match status" value="1"/>
</dbReference>
<dbReference type="PANTHER" id="PTHR11739">
    <property type="entry name" value="CITRATE SYNTHASE"/>
    <property type="match status" value="1"/>
</dbReference>
<dbReference type="UniPathway" id="UPA00223"/>
<keyword evidence="4 5" id="KW-0808">Transferase</keyword>
<dbReference type="PRINTS" id="PR00143">
    <property type="entry name" value="CITRTSNTHASE"/>
</dbReference>
<dbReference type="GO" id="GO:0036440">
    <property type="term" value="F:citrate synthase activity"/>
    <property type="evidence" value="ECO:0007669"/>
    <property type="project" value="UniProtKB-EC"/>
</dbReference>
<dbReference type="Gene3D" id="1.10.230.10">
    <property type="entry name" value="Cytochrome P450-Terp, domain 2"/>
    <property type="match status" value="1"/>
</dbReference>
<dbReference type="STRING" id="1678840.ATC1_13763"/>
<dbReference type="Proteomes" id="UP000053370">
    <property type="component" value="Unassembled WGS sequence"/>
</dbReference>
<dbReference type="EC" id="2.3.3.16" evidence="3"/>
<evidence type="ECO:0000313" key="7">
    <source>
        <dbReference type="Proteomes" id="UP000053370"/>
    </source>
</evidence>
<protein>
    <recommendedName>
        <fullName evidence="3">citrate synthase (unknown stereospecificity)</fullName>
        <ecNumber evidence="3">2.3.3.16</ecNumber>
    </recommendedName>
</protein>
<evidence type="ECO:0000256" key="3">
    <source>
        <dbReference type="ARBA" id="ARBA00012972"/>
    </source>
</evidence>
<dbReference type="InterPro" id="IPR002020">
    <property type="entry name" value="Citrate_synthase"/>
</dbReference>
<proteinExistence type="inferred from homology"/>
<evidence type="ECO:0000256" key="2">
    <source>
        <dbReference type="ARBA" id="ARBA00010566"/>
    </source>
</evidence>
<reference evidence="6" key="1">
    <citation type="journal article" date="2015" name="Genome Announc.">
        <title>Draft Genome Sequence of Anaerolineae Strain TC1, a Novel Isolate from a Methanogenic Wastewater Treatment System.</title>
        <authorList>
            <person name="Matsuura N."/>
            <person name="Tourlousse D.M."/>
            <person name="Sun L."/>
            <person name="Toyonaga M."/>
            <person name="Kuroda K."/>
            <person name="Ohashi A."/>
            <person name="Cruz R."/>
            <person name="Yamaguchi T."/>
            <person name="Sekiguchi Y."/>
        </authorList>
    </citation>
    <scope>NUCLEOTIDE SEQUENCE [LARGE SCALE GENOMIC DNA]</scope>
    <source>
        <strain evidence="6">TC1</strain>
    </source>
</reference>
<sequence>MILEDRIEANVSVWRERVARMIKEYGDFVISNVTVQQIYSGIRGVPIQVSDISFVDPDHGIRYRDYSINEILKLLPKAPGSKYPMVGGLYYLLMDNELPTLSKAKEVEEEWKKRATVPDYVFKIIDSFPDDGSAMAMLSAGVLSMSCDSKFSKAYHESVGKNDYWKSTLDDSIDLTARMPQIAAYIYNKKYRNNQQIDPDPKLDYAANFAHMIGKGDDPLYSELMRLFILLHADHENANVSAHTAHLVGSALSDIYLSCSAGLNGLAGPLHGLANQECCNWLLDLYHFYQGIPSKEQIEEYARKTLEDGKVIPGYGHAVLRCTDPRFTAEMEFAKAHFPDDELFRTAMAVFEVVPGILMETGKVKNPWPNVDALNGALQYHFGVTETDYYTVLFGLSRMLGITSHVVFARAVNKPIERPKALTTRMLESMISEQN</sequence>
<dbReference type="PANTHER" id="PTHR11739:SF8">
    <property type="entry name" value="CITRATE SYNTHASE, MITOCHONDRIAL"/>
    <property type="match status" value="1"/>
</dbReference>
<keyword evidence="7" id="KW-1185">Reference proteome</keyword>
<dbReference type="GO" id="GO:0005975">
    <property type="term" value="P:carbohydrate metabolic process"/>
    <property type="evidence" value="ECO:0007669"/>
    <property type="project" value="TreeGrafter"/>
</dbReference>
<dbReference type="PROSITE" id="PS00480">
    <property type="entry name" value="CITRATE_SYNTHASE"/>
    <property type="match status" value="1"/>
</dbReference>
<dbReference type="AlphaFoldDB" id="A0A0S7BWT6"/>
<dbReference type="InterPro" id="IPR036969">
    <property type="entry name" value="Citrate_synthase_sf"/>
</dbReference>
<dbReference type="InterPro" id="IPR019810">
    <property type="entry name" value="Citrate_synthase_AS"/>
</dbReference>
<accession>A0A0S7BWT6</accession>
<evidence type="ECO:0000256" key="5">
    <source>
        <dbReference type="RuleBase" id="RU003406"/>
    </source>
</evidence>
<name>A0A0S7BWT6_9CHLR</name>